<feature type="active site" description="Proton acceptor" evidence="7">
    <location>
        <position position="237"/>
    </location>
</feature>
<evidence type="ECO:0000256" key="7">
    <source>
        <dbReference type="HAMAP-Rule" id="MF_00523"/>
    </source>
</evidence>
<evidence type="ECO:0000313" key="11">
    <source>
        <dbReference type="Proteomes" id="UP000229740"/>
    </source>
</evidence>
<dbReference type="GO" id="GO:0016020">
    <property type="term" value="C:membrane"/>
    <property type="evidence" value="ECO:0007669"/>
    <property type="project" value="GOC"/>
</dbReference>
<dbReference type="NCBIfam" id="NF002060">
    <property type="entry name" value="PRK00892.1"/>
    <property type="match status" value="1"/>
</dbReference>
<feature type="domain" description="UDP-3-O-[3-hydroxymyristoyl] glucosamine N-acyltransferase non-repeat region" evidence="9">
    <location>
        <begin position="23"/>
        <end position="86"/>
    </location>
</feature>
<dbReference type="GO" id="GO:0016410">
    <property type="term" value="F:N-acyltransferase activity"/>
    <property type="evidence" value="ECO:0007669"/>
    <property type="project" value="InterPro"/>
</dbReference>
<dbReference type="InterPro" id="IPR001451">
    <property type="entry name" value="Hexapep"/>
</dbReference>
<dbReference type="Pfam" id="PF04613">
    <property type="entry name" value="LpxD"/>
    <property type="match status" value="1"/>
</dbReference>
<dbReference type="CDD" id="cd03352">
    <property type="entry name" value="LbH_LpxD"/>
    <property type="match status" value="1"/>
</dbReference>
<keyword evidence="8" id="KW-0175">Coiled coil</keyword>
<comment type="caution">
    <text evidence="10">The sequence shown here is derived from an EMBL/GenBank/DDBJ whole genome shotgun (WGS) entry which is preliminary data.</text>
</comment>
<dbReference type="InterPro" id="IPR011004">
    <property type="entry name" value="Trimer_LpxA-like_sf"/>
</dbReference>
<dbReference type="PROSITE" id="PS00101">
    <property type="entry name" value="HEXAPEP_TRANSFERASES"/>
    <property type="match status" value="1"/>
</dbReference>
<comment type="function">
    <text evidence="7">Catalyzes the N-acylation of UDP-3-O-acylglucosamine using 3-hydroxyacyl-ACP as the acyl donor. Is involved in the biosynthesis of lipid A, a phosphorylated glycolipid that anchors the lipopolysaccharide to the outer membrane of the cell.</text>
</comment>
<dbReference type="InterPro" id="IPR018357">
    <property type="entry name" value="Hexapep_transf_CS"/>
</dbReference>
<accession>A0A2G6E8L9</accession>
<dbReference type="EC" id="2.3.1.191" evidence="7"/>
<comment type="catalytic activity">
    <reaction evidence="7">
        <text>a UDP-3-O-[(3R)-3-hydroxyacyl]-alpha-D-glucosamine + a (3R)-hydroxyacyl-[ACP] = a UDP-2-N,3-O-bis[(3R)-3-hydroxyacyl]-alpha-D-glucosamine + holo-[ACP] + H(+)</text>
        <dbReference type="Rhea" id="RHEA:53836"/>
        <dbReference type="Rhea" id="RHEA-COMP:9685"/>
        <dbReference type="Rhea" id="RHEA-COMP:9945"/>
        <dbReference type="ChEBI" id="CHEBI:15378"/>
        <dbReference type="ChEBI" id="CHEBI:64479"/>
        <dbReference type="ChEBI" id="CHEBI:78827"/>
        <dbReference type="ChEBI" id="CHEBI:137740"/>
        <dbReference type="ChEBI" id="CHEBI:137748"/>
        <dbReference type="EC" id="2.3.1.191"/>
    </reaction>
</comment>
<dbReference type="NCBIfam" id="TIGR01853">
    <property type="entry name" value="lipid_A_lpxD"/>
    <property type="match status" value="1"/>
</dbReference>
<dbReference type="GO" id="GO:0009245">
    <property type="term" value="P:lipid A biosynthetic process"/>
    <property type="evidence" value="ECO:0007669"/>
    <property type="project" value="UniProtKB-UniRule"/>
</dbReference>
<keyword evidence="1 7" id="KW-0444">Lipid biosynthesis</keyword>
<evidence type="ECO:0000256" key="3">
    <source>
        <dbReference type="ARBA" id="ARBA00022679"/>
    </source>
</evidence>
<keyword evidence="2 7" id="KW-0441">Lipid A biosynthesis</keyword>
<evidence type="ECO:0000256" key="6">
    <source>
        <dbReference type="ARBA" id="ARBA00023315"/>
    </source>
</evidence>
<organism evidence="10 11">
    <name type="scientific">candidate division KSB3 bacterium</name>
    <dbReference type="NCBI Taxonomy" id="2044937"/>
    <lineage>
        <taxon>Bacteria</taxon>
        <taxon>candidate division KSB3</taxon>
    </lineage>
</organism>
<comment type="subunit">
    <text evidence="7">Homotrimer.</text>
</comment>
<dbReference type="Proteomes" id="UP000229740">
    <property type="component" value="Unassembled WGS sequence"/>
</dbReference>
<evidence type="ECO:0000256" key="8">
    <source>
        <dbReference type="SAM" id="Coils"/>
    </source>
</evidence>
<evidence type="ECO:0000256" key="4">
    <source>
        <dbReference type="ARBA" id="ARBA00022737"/>
    </source>
</evidence>
<dbReference type="PANTHER" id="PTHR43378">
    <property type="entry name" value="UDP-3-O-ACYLGLUCOSAMINE N-ACYLTRANSFERASE"/>
    <property type="match status" value="1"/>
</dbReference>
<sequence>MEYRLEQLAEHVNGRIEGDGGILISSVAGLEEAGEGSISFLANPKYRARLKDTKASAVIVAPDVDLPGVNLLKVPNPYLAFAQVLSMFVQKHHPPQGIHESCQIGEGVTIGDECAFGAHVVIGNHVTIGSGTIIYPGVVLGDKVDIGSDCILYPNVSVLQDVRLGNRVIVHSGTTIGSDGFGFAPTGSTYVKIPQTGTVVIDDDVEIGANVSIDRATLGETHIHQGVKIDNLVQIAHNVVIGEHSIVVSQVGISGSTKIGRQVTLAGQVGLVGHIEIGDRVVIAAQSGVRKSVPEGKILSGYPAIDHRLWRKSQVSLPKLPEALKTIRALETRIEALERDLKRLQSD</sequence>
<dbReference type="HAMAP" id="MF_00523">
    <property type="entry name" value="LpxD"/>
    <property type="match status" value="1"/>
</dbReference>
<feature type="coiled-coil region" evidence="8">
    <location>
        <begin position="320"/>
        <end position="347"/>
    </location>
</feature>
<dbReference type="UniPathway" id="UPA00973"/>
<gene>
    <name evidence="7 10" type="primary">lpxD</name>
    <name evidence="10" type="ORF">CSB45_05320</name>
</gene>
<evidence type="ECO:0000256" key="1">
    <source>
        <dbReference type="ARBA" id="ARBA00022516"/>
    </source>
</evidence>
<name>A0A2G6E8L9_9BACT</name>
<dbReference type="Gene3D" id="3.40.1390.10">
    <property type="entry name" value="MurE/MurF, N-terminal domain"/>
    <property type="match status" value="1"/>
</dbReference>
<dbReference type="AlphaFoldDB" id="A0A2G6E8L9"/>
<keyword evidence="4 7" id="KW-0677">Repeat</keyword>
<dbReference type="Gene3D" id="2.160.10.10">
    <property type="entry name" value="Hexapeptide repeat proteins"/>
    <property type="match status" value="1"/>
</dbReference>
<dbReference type="InterPro" id="IPR020573">
    <property type="entry name" value="UDP_GlcNAc_AcTrfase_non-rep"/>
</dbReference>
<proteinExistence type="inferred from homology"/>
<evidence type="ECO:0000259" key="9">
    <source>
        <dbReference type="Pfam" id="PF04613"/>
    </source>
</evidence>
<protein>
    <recommendedName>
        <fullName evidence="7">UDP-3-O-acylglucosamine N-acyltransferase</fullName>
        <ecNumber evidence="7">2.3.1.191</ecNumber>
    </recommendedName>
</protein>
<keyword evidence="5 7" id="KW-0443">Lipid metabolism</keyword>
<evidence type="ECO:0000313" key="10">
    <source>
        <dbReference type="EMBL" id="PID58108.1"/>
    </source>
</evidence>
<dbReference type="SUPFAM" id="SSF51161">
    <property type="entry name" value="Trimeric LpxA-like enzymes"/>
    <property type="match status" value="1"/>
</dbReference>
<dbReference type="Pfam" id="PF00132">
    <property type="entry name" value="Hexapep"/>
    <property type="match status" value="2"/>
</dbReference>
<reference evidence="10 11" key="1">
    <citation type="submission" date="2017-10" db="EMBL/GenBank/DDBJ databases">
        <title>Novel microbial diversity and functional potential in the marine mammal oral microbiome.</title>
        <authorList>
            <person name="Dudek N.K."/>
            <person name="Sun C.L."/>
            <person name="Burstein D."/>
            <person name="Kantor R.S."/>
            <person name="Aliaga Goltsman D.S."/>
            <person name="Bik E.M."/>
            <person name="Thomas B.C."/>
            <person name="Banfield J.F."/>
            <person name="Relman D.A."/>
        </authorList>
    </citation>
    <scope>NUCLEOTIDE SEQUENCE [LARGE SCALE GENOMIC DNA]</scope>
    <source>
        <strain evidence="10">DOLZORAL124_49_17</strain>
    </source>
</reference>
<keyword evidence="3 7" id="KW-0808">Transferase</keyword>
<keyword evidence="6 7" id="KW-0012">Acyltransferase</keyword>
<dbReference type="EMBL" id="PDPS01000024">
    <property type="protein sequence ID" value="PID58108.1"/>
    <property type="molecule type" value="Genomic_DNA"/>
</dbReference>
<comment type="pathway">
    <text evidence="7">Bacterial outer membrane biogenesis; LPS lipid A biosynthesis.</text>
</comment>
<dbReference type="PANTHER" id="PTHR43378:SF2">
    <property type="entry name" value="UDP-3-O-ACYLGLUCOSAMINE N-ACYLTRANSFERASE 1, MITOCHONDRIAL-RELATED"/>
    <property type="match status" value="1"/>
</dbReference>
<dbReference type="GO" id="GO:0103118">
    <property type="term" value="F:UDP-3-O-[(3R)-3-hydroxyacyl]-glucosamine N-acyltransferase activity"/>
    <property type="evidence" value="ECO:0007669"/>
    <property type="project" value="UniProtKB-EC"/>
</dbReference>
<evidence type="ECO:0000256" key="5">
    <source>
        <dbReference type="ARBA" id="ARBA00023098"/>
    </source>
</evidence>
<comment type="similarity">
    <text evidence="7">Belongs to the transferase hexapeptide repeat family. LpxD subfamily.</text>
</comment>
<dbReference type="InterPro" id="IPR007691">
    <property type="entry name" value="LpxD"/>
</dbReference>
<evidence type="ECO:0000256" key="2">
    <source>
        <dbReference type="ARBA" id="ARBA00022556"/>
    </source>
</evidence>